<dbReference type="EMBL" id="BAAATD010000006">
    <property type="protein sequence ID" value="GAA2609722.1"/>
    <property type="molecule type" value="Genomic_DNA"/>
</dbReference>
<sequence>MAPKLRIFDTDPDAKPKPRYVSDIVGRFRSGRVEGRTPVALEEWRVTTGDPEVAAKVAEILGGSPEEWDTQGEDNLEILTDAESLKVIIDGPDSLESDLKLWGIGGVIIHHCDGVEFLDDDRKGEPCGCPETFADRKAEAKTGRGPKPDTRITFRLYDAPDLGKFRMQSGSWDLVRVLHEYANALQDVNEDSDGKPAVATLKLETVSFVPKGGPMKGKTVSYKKPTLTVHGAYKGDVSGFGFTQEPPF</sequence>
<protein>
    <submittedName>
        <fullName evidence="1">Uncharacterized protein</fullName>
    </submittedName>
</protein>
<accession>A0ABP6C9V8</accession>
<evidence type="ECO:0000313" key="1">
    <source>
        <dbReference type="EMBL" id="GAA2609722.1"/>
    </source>
</evidence>
<dbReference type="RefSeq" id="WP_344544594.1">
    <property type="nucleotide sequence ID" value="NZ_BAAATD010000006.1"/>
</dbReference>
<keyword evidence="2" id="KW-1185">Reference proteome</keyword>
<dbReference type="Proteomes" id="UP001501509">
    <property type="component" value="Unassembled WGS sequence"/>
</dbReference>
<comment type="caution">
    <text evidence="1">The sequence shown here is derived from an EMBL/GenBank/DDBJ whole genome shotgun (WGS) entry which is preliminary data.</text>
</comment>
<name>A0ABP6C9V8_9ACTN</name>
<organism evidence="1 2">
    <name type="scientific">Actinomadura fulvescens</name>
    <dbReference type="NCBI Taxonomy" id="46160"/>
    <lineage>
        <taxon>Bacteria</taxon>
        <taxon>Bacillati</taxon>
        <taxon>Actinomycetota</taxon>
        <taxon>Actinomycetes</taxon>
        <taxon>Streptosporangiales</taxon>
        <taxon>Thermomonosporaceae</taxon>
        <taxon>Actinomadura</taxon>
    </lineage>
</organism>
<dbReference type="InterPro" id="IPR043991">
    <property type="entry name" value="Gp3-like"/>
</dbReference>
<proteinExistence type="predicted"/>
<evidence type="ECO:0000313" key="2">
    <source>
        <dbReference type="Proteomes" id="UP001501509"/>
    </source>
</evidence>
<dbReference type="Pfam" id="PF18897">
    <property type="entry name" value="Gp3-like"/>
    <property type="match status" value="1"/>
</dbReference>
<gene>
    <name evidence="1" type="ORF">GCM10010411_50050</name>
</gene>
<reference evidence="2" key="1">
    <citation type="journal article" date="2019" name="Int. J. Syst. Evol. Microbiol.">
        <title>The Global Catalogue of Microorganisms (GCM) 10K type strain sequencing project: providing services to taxonomists for standard genome sequencing and annotation.</title>
        <authorList>
            <consortium name="The Broad Institute Genomics Platform"/>
            <consortium name="The Broad Institute Genome Sequencing Center for Infectious Disease"/>
            <person name="Wu L."/>
            <person name="Ma J."/>
        </authorList>
    </citation>
    <scope>NUCLEOTIDE SEQUENCE [LARGE SCALE GENOMIC DNA]</scope>
    <source>
        <strain evidence="2">JCM 6833</strain>
    </source>
</reference>